<accession>A0ABP0Z8H1</accession>
<name>A0ABP0Z8H1_9ROSI</name>
<evidence type="ECO:0000313" key="1">
    <source>
        <dbReference type="EMBL" id="CAK9328001.1"/>
    </source>
</evidence>
<keyword evidence="2" id="KW-1185">Reference proteome</keyword>
<organism evidence="1 2">
    <name type="scientific">Citrullus colocynthis</name>
    <name type="common">colocynth</name>
    <dbReference type="NCBI Taxonomy" id="252529"/>
    <lineage>
        <taxon>Eukaryota</taxon>
        <taxon>Viridiplantae</taxon>
        <taxon>Streptophyta</taxon>
        <taxon>Embryophyta</taxon>
        <taxon>Tracheophyta</taxon>
        <taxon>Spermatophyta</taxon>
        <taxon>Magnoliopsida</taxon>
        <taxon>eudicotyledons</taxon>
        <taxon>Gunneridae</taxon>
        <taxon>Pentapetalae</taxon>
        <taxon>rosids</taxon>
        <taxon>fabids</taxon>
        <taxon>Cucurbitales</taxon>
        <taxon>Cucurbitaceae</taxon>
        <taxon>Benincaseae</taxon>
        <taxon>Citrullus</taxon>
    </lineage>
</organism>
<protein>
    <submittedName>
        <fullName evidence="1">Uncharacterized protein</fullName>
    </submittedName>
</protein>
<sequence length="212" mass="24035">MNYVGVSQARDLEINLEVIQIDSDNEVALSLPNVQNISKSMSAHCAKSVMTLKIIHTRPRERMWRMMRSKSPKPEVKTLQSSSHTTKMNTIVQIGINARKIVVLEVIPTLRRGYTQCADSNKEGYHKCNGWVTRWVKIHVKGCVDPKRGWRNMKALALRWTCFPGDVLSILSIFRSASLRLSTEGDGWFISAKFDSLVGVELQTHVLIAKEQ</sequence>
<dbReference type="EMBL" id="OZ021742">
    <property type="protein sequence ID" value="CAK9328001.1"/>
    <property type="molecule type" value="Genomic_DNA"/>
</dbReference>
<proteinExistence type="predicted"/>
<evidence type="ECO:0000313" key="2">
    <source>
        <dbReference type="Proteomes" id="UP001642487"/>
    </source>
</evidence>
<dbReference type="Proteomes" id="UP001642487">
    <property type="component" value="Chromosome 8"/>
</dbReference>
<gene>
    <name evidence="1" type="ORF">CITCOLO1_LOCUS20403</name>
</gene>
<reference evidence="1 2" key="1">
    <citation type="submission" date="2024-03" db="EMBL/GenBank/DDBJ databases">
        <authorList>
            <person name="Gkanogiannis A."/>
            <person name="Becerra Lopez-Lavalle L."/>
        </authorList>
    </citation>
    <scope>NUCLEOTIDE SEQUENCE [LARGE SCALE GENOMIC DNA]</scope>
</reference>